<proteinExistence type="predicted"/>
<name>A0ABN9XK60_9DINO</name>
<evidence type="ECO:0000313" key="2">
    <source>
        <dbReference type="Proteomes" id="UP001189429"/>
    </source>
</evidence>
<feature type="non-terminal residue" evidence="1">
    <location>
        <position position="1"/>
    </location>
</feature>
<feature type="non-terminal residue" evidence="1">
    <location>
        <position position="996"/>
    </location>
</feature>
<organism evidence="1 2">
    <name type="scientific">Prorocentrum cordatum</name>
    <dbReference type="NCBI Taxonomy" id="2364126"/>
    <lineage>
        <taxon>Eukaryota</taxon>
        <taxon>Sar</taxon>
        <taxon>Alveolata</taxon>
        <taxon>Dinophyceae</taxon>
        <taxon>Prorocentrales</taxon>
        <taxon>Prorocentraceae</taxon>
        <taxon>Prorocentrum</taxon>
    </lineage>
</organism>
<protein>
    <submittedName>
        <fullName evidence="1">Uncharacterized protein</fullName>
    </submittedName>
</protein>
<dbReference type="Proteomes" id="UP001189429">
    <property type="component" value="Unassembled WGS sequence"/>
</dbReference>
<evidence type="ECO:0000313" key="1">
    <source>
        <dbReference type="EMBL" id="CAK0900207.1"/>
    </source>
</evidence>
<reference evidence="1" key="1">
    <citation type="submission" date="2023-10" db="EMBL/GenBank/DDBJ databases">
        <authorList>
            <person name="Chen Y."/>
            <person name="Shah S."/>
            <person name="Dougan E. K."/>
            <person name="Thang M."/>
            <person name="Chan C."/>
        </authorList>
    </citation>
    <scope>NUCLEOTIDE SEQUENCE [LARGE SCALE GENOMIC DNA]</scope>
</reference>
<keyword evidence="2" id="KW-1185">Reference proteome</keyword>
<comment type="caution">
    <text evidence="1">The sequence shown here is derived from an EMBL/GenBank/DDBJ whole genome shotgun (WGS) entry which is preliminary data.</text>
</comment>
<gene>
    <name evidence="1" type="ORF">PCOR1329_LOCUS77560</name>
</gene>
<sequence>YFDKDACMKCYLYWKRHHGYIPRVDASKMYREDDSFKECWNNGMKVTSNKRFRVVYRASFLPLELGECKGKFGVSPHALKVKPTSATDLDGKARSVYLVGNPARPDVEMDIERVEEVTKKDGVWKTRAVFENEASRFYDNETERVRDESALGFAKALTEEEIRPGGPDGGGCLEPEASNARHFLSDLSVDLRSAAPPAGLTTLAKGAESDAASVLGGGSQFCRKASFQRGPSSVYGAYGTGEDLDDGPPARNAREHVAKLSIWAILDHKKKGTQMQNAREFLQKEPDAPDADMLQERIELAAKCTQFHRGGVFEVSLTGDNKTCEDLLNSGQGIPAVAKQYILDRRVKIWQEDPDSYNKIDEIMDIVFPWDRAMAKDKSSEKEKGEMGPFACTYGPTNPKVRALDISESEKALKFGETVVKVILAPMLKIGQSGTEQVINFSKGFPAHLLNMPGDCAEETLANVVTELLTCFRGILVMMFQTVDGGGSRDDFADLATPPKQCTLAQSPAVTIRSQPYWNGQKANYLKYRKPRERAEPRLQEIKTALAPGAAAVPLDTLKAYMESIYMLKGELPEDAFDGIMGPLKDCALHNLALIHDKLSSADGPLDALSAYAEFKHAMEDVRDRRAGVANETLLMDLKAACEAAEAVTSFEALVAKQDALGLSLSAAKGLRECPKLSALGVDLATLAMVDGIVASLCGPDGFADAACSKLMVTSLRMLKPWVPASTHSMKGVSVSSFLEVFGEALDLGERRRATEVKHGSLVEDLANKIPLEDVKEMFALVGPFNTKLDALDEQLTQKGAAINAAGIHVSLPSMRALISGIVDQKLDHNKIKIEDYSGDAEVLTTWAGGCNGKIWSEKLKPDVKNALVATKARCDKTLWNIPAKMLVDLAAQVEEKWRQLKERKTILEVGRSQTVFPPYQFVVDAVNVVQRALATIFEGKVIVSADALKDNLVQMKAAIGGYKKKASTYDLWDDKPFQIWAKAVPAVLEIEKKAM</sequence>
<accession>A0ABN9XK60</accession>
<dbReference type="EMBL" id="CAUYUJ010020738">
    <property type="protein sequence ID" value="CAK0900207.1"/>
    <property type="molecule type" value="Genomic_DNA"/>
</dbReference>